<dbReference type="SUPFAM" id="SSF53706">
    <property type="entry name" value="Formate dehydrogenase/DMSO reductase, domains 1-3"/>
    <property type="match status" value="1"/>
</dbReference>
<dbReference type="FunFam" id="3.10.20.740:FF:000001">
    <property type="entry name" value="NADH-quinone oxidoreductase subunit G"/>
    <property type="match status" value="1"/>
</dbReference>
<dbReference type="Pfam" id="PF04879">
    <property type="entry name" value="Molybdop_Fe4S4"/>
    <property type="match status" value="1"/>
</dbReference>
<dbReference type="Gene3D" id="3.40.50.740">
    <property type="match status" value="2"/>
</dbReference>
<evidence type="ECO:0000256" key="4">
    <source>
        <dbReference type="ARBA" id="ARBA00022714"/>
    </source>
</evidence>
<dbReference type="SUPFAM" id="SSF54292">
    <property type="entry name" value="2Fe-2S ferredoxin-like"/>
    <property type="match status" value="1"/>
</dbReference>
<reference evidence="14" key="1">
    <citation type="submission" date="2020-05" db="EMBL/GenBank/DDBJ databases">
        <authorList>
            <person name="Chiriac C."/>
            <person name="Salcher M."/>
            <person name="Ghai R."/>
            <person name="Kavagutti S V."/>
        </authorList>
    </citation>
    <scope>NUCLEOTIDE SEQUENCE</scope>
</reference>
<dbReference type="Pfam" id="PF22117">
    <property type="entry name" value="Fer4_Nqo3"/>
    <property type="match status" value="1"/>
</dbReference>
<sequence length="808" mass="84666">MTMTSNAGSDLAAVDMVSVTVDGVTIEVPKGTLAIRAAELLGVEIPRFCDHPLLDPVAACRACLIEVEGMPKPAPACAQVVTDGMSIRTQMSSPVAREAQEGVLEFLLLNHPLDCPVCDKGGECPLQNQAMSVGRPESRFDGEKRVFDKPINVSAEILLDRERCVSCARCTRFADQIAGDPMLELLERGAKQQVGTAADQPFDSYFSGNTVQICPVGALTSAAYRFRARPFDLVSVPTTCEHCASGCSLRTDYRRGTVTRRLAWDDPDVNEEWNCDKGRFAFPYLREGRISSPMVREDGELRPASWPEALDAAARGLAAAGSATGVLVGGRSTVEDAYAYARFTRVVLGSDNIDFRVRESSGEEAVFLAAVIAGSPVTTTYASLEQAPIVLTVALEPEDESPIVFLRLRKAARAGRTRIVSVGAVATKGLAKVRGELISALPGAEAQAIQTLPADIKSALGQPGAIILVGERIAAVSGGPSAVAALAAETGASLAWVPRRAGERSALDAGALAGLLPGGRQLLDPTARTEVAAAWGIDPDELPTGIGLAGEQLLMAAREGRLAALITGGVELADYPDHELAEAAIAGAGFIIALENHHSAITERADVVFPVAVVTEKSGTFLDWEGRPRPFGQVFRDSLAQSDAMVLGMIATTMERRLGVHDVAGIRRELGALGPWGGQRNLAPAYGAWSAPVASAPRDGALLALVAWRALIDAGVMQEGEPFLAATARPVVAAMSARTAASIGNPAAVMVTGPKGSVEVPVQVGEVIDGVVVLPLNSPGCSVYRDLGVRIGDAVSVRAAEAREGGRS</sequence>
<dbReference type="PROSITE" id="PS51085">
    <property type="entry name" value="2FE2S_FER_2"/>
    <property type="match status" value="1"/>
</dbReference>
<dbReference type="GO" id="GO:0016020">
    <property type="term" value="C:membrane"/>
    <property type="evidence" value="ECO:0007669"/>
    <property type="project" value="InterPro"/>
</dbReference>
<keyword evidence="6" id="KW-1278">Translocase</keyword>
<dbReference type="PROSITE" id="PS00641">
    <property type="entry name" value="COMPLEX1_75K_1"/>
    <property type="match status" value="1"/>
</dbReference>
<dbReference type="PROSITE" id="PS00643">
    <property type="entry name" value="COMPLEX1_75K_3"/>
    <property type="match status" value="1"/>
</dbReference>
<name>A0A6J7JC56_9ZZZZ</name>
<dbReference type="Gene3D" id="3.40.228.10">
    <property type="entry name" value="Dimethylsulfoxide Reductase, domain 2"/>
    <property type="match status" value="1"/>
</dbReference>
<dbReference type="Pfam" id="PF10588">
    <property type="entry name" value="NADH-G_4Fe-4S_3"/>
    <property type="match status" value="1"/>
</dbReference>
<dbReference type="GO" id="GO:0046872">
    <property type="term" value="F:metal ion binding"/>
    <property type="evidence" value="ECO:0007669"/>
    <property type="project" value="UniProtKB-KW"/>
</dbReference>
<evidence type="ECO:0000256" key="6">
    <source>
        <dbReference type="ARBA" id="ARBA00022967"/>
    </source>
</evidence>
<evidence type="ECO:0000259" key="11">
    <source>
        <dbReference type="PROSITE" id="PS51085"/>
    </source>
</evidence>
<dbReference type="SMART" id="SM00926">
    <property type="entry name" value="Molybdop_Fe4S4"/>
    <property type="match status" value="1"/>
</dbReference>
<dbReference type="InterPro" id="IPR050123">
    <property type="entry name" value="Prok_molybdopt-oxidoreductase"/>
</dbReference>
<comment type="cofactor">
    <cofactor evidence="1">
        <name>[4Fe-4S] cluster</name>
        <dbReference type="ChEBI" id="CHEBI:49883"/>
    </cofactor>
</comment>
<dbReference type="InterPro" id="IPR006963">
    <property type="entry name" value="Mopterin_OxRdtase_4Fe-4S_dom"/>
</dbReference>
<dbReference type="GO" id="GO:0042773">
    <property type="term" value="P:ATP synthesis coupled electron transport"/>
    <property type="evidence" value="ECO:0007669"/>
    <property type="project" value="InterPro"/>
</dbReference>
<dbReference type="EMBL" id="CAFBNE010000019">
    <property type="protein sequence ID" value="CAB4940341.1"/>
    <property type="molecule type" value="Genomic_DNA"/>
</dbReference>
<organism evidence="14">
    <name type="scientific">freshwater metagenome</name>
    <dbReference type="NCBI Taxonomy" id="449393"/>
    <lineage>
        <taxon>unclassified sequences</taxon>
        <taxon>metagenomes</taxon>
        <taxon>ecological metagenomes</taxon>
    </lineage>
</organism>
<dbReference type="Pfam" id="PF13510">
    <property type="entry name" value="Fer2_4"/>
    <property type="match status" value="1"/>
</dbReference>
<comment type="cofactor">
    <cofactor evidence="10">
        <name>[2Fe-2S] cluster</name>
        <dbReference type="ChEBI" id="CHEBI:190135"/>
    </cofactor>
</comment>
<dbReference type="InterPro" id="IPR010228">
    <property type="entry name" value="NADH_UbQ_OxRdtase_Gsu"/>
</dbReference>
<evidence type="ECO:0000256" key="10">
    <source>
        <dbReference type="ARBA" id="ARBA00034078"/>
    </source>
</evidence>
<dbReference type="AlphaFoldDB" id="A0A6J7JC56"/>
<keyword evidence="5" id="KW-0479">Metal-binding</keyword>
<evidence type="ECO:0000256" key="9">
    <source>
        <dbReference type="ARBA" id="ARBA00023027"/>
    </source>
</evidence>
<gene>
    <name evidence="14" type="ORF">UFOPK3772_00881</name>
</gene>
<keyword evidence="9" id="KW-0520">NAD</keyword>
<dbReference type="GO" id="GO:0008137">
    <property type="term" value="F:NADH dehydrogenase (ubiquinone) activity"/>
    <property type="evidence" value="ECO:0007669"/>
    <property type="project" value="InterPro"/>
</dbReference>
<dbReference type="PANTHER" id="PTHR43105">
    <property type="entry name" value="RESPIRATORY NITRATE REDUCTASE"/>
    <property type="match status" value="1"/>
</dbReference>
<keyword evidence="4" id="KW-0001">2Fe-2S</keyword>
<dbReference type="InterPro" id="IPR019574">
    <property type="entry name" value="NADH_UbQ_OxRdtase_Gsu_4Fe4S-bd"/>
</dbReference>
<dbReference type="GO" id="GO:0051537">
    <property type="term" value="F:2 iron, 2 sulfur cluster binding"/>
    <property type="evidence" value="ECO:0007669"/>
    <property type="project" value="UniProtKB-KW"/>
</dbReference>
<evidence type="ECO:0000259" key="12">
    <source>
        <dbReference type="PROSITE" id="PS51669"/>
    </source>
</evidence>
<evidence type="ECO:0000256" key="7">
    <source>
        <dbReference type="ARBA" id="ARBA00023004"/>
    </source>
</evidence>
<keyword evidence="7" id="KW-0408">Iron</keyword>
<dbReference type="PROSITE" id="PS51839">
    <property type="entry name" value="4FE4S_HC3"/>
    <property type="match status" value="1"/>
</dbReference>
<dbReference type="NCBIfam" id="TIGR01973">
    <property type="entry name" value="NuoG"/>
    <property type="match status" value="1"/>
</dbReference>
<dbReference type="Pfam" id="PF00384">
    <property type="entry name" value="Molybdopterin"/>
    <property type="match status" value="1"/>
</dbReference>
<dbReference type="SUPFAM" id="SSF54862">
    <property type="entry name" value="4Fe-4S ferredoxins"/>
    <property type="match status" value="1"/>
</dbReference>
<dbReference type="GO" id="GO:0003954">
    <property type="term" value="F:NADH dehydrogenase activity"/>
    <property type="evidence" value="ECO:0007669"/>
    <property type="project" value="TreeGrafter"/>
</dbReference>
<comment type="similarity">
    <text evidence="2">Belongs to the complex I 75 kDa subunit family.</text>
</comment>
<evidence type="ECO:0000259" key="13">
    <source>
        <dbReference type="PROSITE" id="PS51839"/>
    </source>
</evidence>
<feature type="domain" description="2Fe-2S ferredoxin-type" evidence="11">
    <location>
        <begin position="15"/>
        <end position="93"/>
    </location>
</feature>
<dbReference type="Gene3D" id="3.30.70.20">
    <property type="match status" value="1"/>
</dbReference>
<dbReference type="GO" id="GO:0051539">
    <property type="term" value="F:4 iron, 4 sulfur cluster binding"/>
    <property type="evidence" value="ECO:0007669"/>
    <property type="project" value="UniProtKB-KW"/>
</dbReference>
<evidence type="ECO:0000256" key="3">
    <source>
        <dbReference type="ARBA" id="ARBA00022485"/>
    </source>
</evidence>
<dbReference type="PROSITE" id="PS00642">
    <property type="entry name" value="COMPLEX1_75K_2"/>
    <property type="match status" value="1"/>
</dbReference>
<keyword evidence="3" id="KW-0004">4Fe-4S</keyword>
<protein>
    <submittedName>
        <fullName evidence="14">Unannotated protein</fullName>
    </submittedName>
</protein>
<evidence type="ECO:0000256" key="5">
    <source>
        <dbReference type="ARBA" id="ARBA00022723"/>
    </source>
</evidence>
<dbReference type="InterPro" id="IPR054351">
    <property type="entry name" value="NADH_UbQ_OxRdtase_ferredoxin"/>
</dbReference>
<feature type="domain" description="4Fe-4S Mo/W bis-MGD-type" evidence="12">
    <location>
        <begin position="233"/>
        <end position="289"/>
    </location>
</feature>
<evidence type="ECO:0000256" key="8">
    <source>
        <dbReference type="ARBA" id="ARBA00023014"/>
    </source>
</evidence>
<dbReference type="Gene3D" id="2.20.25.90">
    <property type="entry name" value="ADC-like domains"/>
    <property type="match status" value="1"/>
</dbReference>
<dbReference type="SMART" id="SM00929">
    <property type="entry name" value="NADH-G_4Fe-4S_3"/>
    <property type="match status" value="1"/>
</dbReference>
<dbReference type="InterPro" id="IPR036010">
    <property type="entry name" value="2Fe-2S_ferredoxin-like_sf"/>
</dbReference>
<evidence type="ECO:0000256" key="1">
    <source>
        <dbReference type="ARBA" id="ARBA00001966"/>
    </source>
</evidence>
<keyword evidence="8" id="KW-0411">Iron-sulfur</keyword>
<dbReference type="InterPro" id="IPR001041">
    <property type="entry name" value="2Fe-2S_ferredoxin-type"/>
</dbReference>
<accession>A0A6J7JC56</accession>
<dbReference type="PANTHER" id="PTHR43105:SF12">
    <property type="entry name" value="NADH-QUINONE OXIDOREDUCTASE SUBUNIT G"/>
    <property type="match status" value="1"/>
</dbReference>
<dbReference type="PROSITE" id="PS51669">
    <property type="entry name" value="4FE4S_MOW_BIS_MGD"/>
    <property type="match status" value="1"/>
</dbReference>
<dbReference type="NCBIfam" id="NF005895">
    <property type="entry name" value="PRK07860.1"/>
    <property type="match status" value="1"/>
</dbReference>
<dbReference type="InterPro" id="IPR006656">
    <property type="entry name" value="Mopterin_OxRdtase"/>
</dbReference>
<dbReference type="CDD" id="cd00207">
    <property type="entry name" value="fer2"/>
    <property type="match status" value="1"/>
</dbReference>
<evidence type="ECO:0000313" key="14">
    <source>
        <dbReference type="EMBL" id="CAB4940341.1"/>
    </source>
</evidence>
<dbReference type="FunFam" id="3.30.70.20:FF:000016">
    <property type="entry name" value="NADH-quinone oxidoreductase"/>
    <property type="match status" value="1"/>
</dbReference>
<evidence type="ECO:0000256" key="2">
    <source>
        <dbReference type="ARBA" id="ARBA00005404"/>
    </source>
</evidence>
<dbReference type="Gene3D" id="3.10.20.740">
    <property type="match status" value="1"/>
</dbReference>
<dbReference type="InterPro" id="IPR000283">
    <property type="entry name" value="NADH_UbQ_OxRdtase_75kDa_su_CS"/>
</dbReference>
<proteinExistence type="inferred from homology"/>
<feature type="domain" description="4Fe-4S His(Cys)3-ligated-type" evidence="13">
    <location>
        <begin position="95"/>
        <end position="134"/>
    </location>
</feature>